<evidence type="ECO:0000256" key="1">
    <source>
        <dbReference type="ARBA" id="ARBA00004442"/>
    </source>
</evidence>
<evidence type="ECO:0000259" key="7">
    <source>
        <dbReference type="Pfam" id="PF07980"/>
    </source>
</evidence>
<evidence type="ECO:0000313" key="10">
    <source>
        <dbReference type="Proteomes" id="UP000266183"/>
    </source>
</evidence>
<accession>A0A385SLU5</accession>
<evidence type="ECO:0000256" key="6">
    <source>
        <dbReference type="SAM" id="SignalP"/>
    </source>
</evidence>
<comment type="similarity">
    <text evidence="2">Belongs to the SusD family.</text>
</comment>
<dbReference type="Gene3D" id="1.25.40.390">
    <property type="match status" value="1"/>
</dbReference>
<reference evidence="10" key="1">
    <citation type="submission" date="2018-09" db="EMBL/GenBank/DDBJ databases">
        <title>Chryseolinea sp. KIS68-18 isolated from soil.</title>
        <authorList>
            <person name="Weon H.-Y."/>
            <person name="Kwon S.-W."/>
            <person name="Lee S.A."/>
        </authorList>
    </citation>
    <scope>NUCLEOTIDE SEQUENCE [LARGE SCALE GENOMIC DNA]</scope>
    <source>
        <strain evidence="10">KIS68-18</strain>
    </source>
</reference>
<organism evidence="9 10">
    <name type="scientific">Chryseolinea soli</name>
    <dbReference type="NCBI Taxonomy" id="2321403"/>
    <lineage>
        <taxon>Bacteria</taxon>
        <taxon>Pseudomonadati</taxon>
        <taxon>Bacteroidota</taxon>
        <taxon>Cytophagia</taxon>
        <taxon>Cytophagales</taxon>
        <taxon>Fulvivirgaceae</taxon>
        <taxon>Chryseolinea</taxon>
    </lineage>
</organism>
<feature type="signal peptide" evidence="6">
    <location>
        <begin position="1"/>
        <end position="19"/>
    </location>
</feature>
<dbReference type="Pfam" id="PF14322">
    <property type="entry name" value="SusD-like_3"/>
    <property type="match status" value="1"/>
</dbReference>
<dbReference type="SUPFAM" id="SSF48452">
    <property type="entry name" value="TPR-like"/>
    <property type="match status" value="1"/>
</dbReference>
<dbReference type="KEGG" id="chk:D4L85_15780"/>
<keyword evidence="4" id="KW-0472">Membrane</keyword>
<evidence type="ECO:0000256" key="4">
    <source>
        <dbReference type="ARBA" id="ARBA00023136"/>
    </source>
</evidence>
<gene>
    <name evidence="9" type="ORF">D4L85_15780</name>
</gene>
<feature type="domain" description="RagB/SusD" evidence="7">
    <location>
        <begin position="270"/>
        <end position="533"/>
    </location>
</feature>
<evidence type="ECO:0000256" key="2">
    <source>
        <dbReference type="ARBA" id="ARBA00006275"/>
    </source>
</evidence>
<keyword evidence="3 6" id="KW-0732">Signal</keyword>
<dbReference type="Proteomes" id="UP000266183">
    <property type="component" value="Chromosome"/>
</dbReference>
<evidence type="ECO:0000259" key="8">
    <source>
        <dbReference type="Pfam" id="PF14322"/>
    </source>
</evidence>
<evidence type="ECO:0000313" key="9">
    <source>
        <dbReference type="EMBL" id="AYB31934.1"/>
    </source>
</evidence>
<keyword evidence="10" id="KW-1185">Reference proteome</keyword>
<dbReference type="InterPro" id="IPR011990">
    <property type="entry name" value="TPR-like_helical_dom_sf"/>
</dbReference>
<feature type="chain" id="PRO_5017349096" evidence="6">
    <location>
        <begin position="20"/>
        <end position="533"/>
    </location>
</feature>
<dbReference type="InterPro" id="IPR012944">
    <property type="entry name" value="SusD_RagB_dom"/>
</dbReference>
<evidence type="ECO:0000256" key="5">
    <source>
        <dbReference type="ARBA" id="ARBA00023237"/>
    </source>
</evidence>
<dbReference type="GO" id="GO:0009279">
    <property type="term" value="C:cell outer membrane"/>
    <property type="evidence" value="ECO:0007669"/>
    <property type="project" value="UniProtKB-SubCell"/>
</dbReference>
<feature type="domain" description="SusD-like N-terminal" evidence="8">
    <location>
        <begin position="25"/>
        <end position="222"/>
    </location>
</feature>
<dbReference type="RefSeq" id="WP_119755195.1">
    <property type="nucleotide sequence ID" value="NZ_CP032382.1"/>
</dbReference>
<name>A0A385SLU5_9BACT</name>
<protein>
    <submittedName>
        <fullName evidence="9">RagB/SusD family nutrient uptake outer membrane protein</fullName>
    </submittedName>
</protein>
<proteinExistence type="inferred from homology"/>
<dbReference type="Pfam" id="PF07980">
    <property type="entry name" value="SusD_RagB"/>
    <property type="match status" value="1"/>
</dbReference>
<dbReference type="AlphaFoldDB" id="A0A385SLU5"/>
<keyword evidence="5" id="KW-0998">Cell outer membrane</keyword>
<dbReference type="EMBL" id="CP032382">
    <property type="protein sequence ID" value="AYB31934.1"/>
    <property type="molecule type" value="Genomic_DNA"/>
</dbReference>
<sequence>MKRITIISILTIISTIFNACQETLDLQPQDAVSKETFFSNANDFEQAITGLYSGLRSGSADGRGGTYSGGLYWEVAADVMFFQFSWHNPWFDISRGNVNPNTESIGFIWEDAYKTINWANTIIEQYNIKKDILDEELGRDVIGQAHFVRAIAYLRLTSVYGAVPLVDRILTPSEAKLPRTSVEDITNNLVVPDLDIAIENLGELPYSNLWGRATKQAAMGMKVRALLYIKDYDGTVEAAKTLMDFEKSSTVEFLPDFARIFANDNENNGEILFSIKFVGNGTKQGATNSTPFGPNNMPGIASSGINGSWQASAIAPEFINSFPMSDGLPADESPLYDDNNPWANRGVRFESTFYIGGYSTVNGLPFTVESVGTWNSTFKNDYPFNVNKGFMNENIKLNWTNEDDSDDIILRYTDVLLMYAEAKTELGQVDGSVYEIMDMVRDRAGVDLLPRGLGQSQMREAIRNERKWEFAFEGLRYFDMRRWGVAEEAFAAITSDETYNLGSTKVFASGNYLWPIPQFARDANPNLGQNDGY</sequence>
<dbReference type="OrthoDB" id="621018at2"/>
<dbReference type="InterPro" id="IPR033985">
    <property type="entry name" value="SusD-like_N"/>
</dbReference>
<comment type="subcellular location">
    <subcellularLocation>
        <location evidence="1">Cell outer membrane</location>
    </subcellularLocation>
</comment>
<evidence type="ECO:0000256" key="3">
    <source>
        <dbReference type="ARBA" id="ARBA00022729"/>
    </source>
</evidence>